<gene>
    <name evidence="1" type="ORF">O181_010343</name>
</gene>
<dbReference type="AlphaFoldDB" id="A0A9Q3BST5"/>
<evidence type="ECO:0000313" key="1">
    <source>
        <dbReference type="EMBL" id="MBW0470628.1"/>
    </source>
</evidence>
<reference evidence="1" key="1">
    <citation type="submission" date="2021-03" db="EMBL/GenBank/DDBJ databases">
        <title>Draft genome sequence of rust myrtle Austropuccinia psidii MF-1, a brazilian biotype.</title>
        <authorList>
            <person name="Quecine M.C."/>
            <person name="Pachon D.M.R."/>
            <person name="Bonatelli M.L."/>
            <person name="Correr F.H."/>
            <person name="Franceschini L.M."/>
            <person name="Leite T.F."/>
            <person name="Margarido G.R.A."/>
            <person name="Almeida C.A."/>
            <person name="Ferrarezi J.A."/>
            <person name="Labate C.A."/>
        </authorList>
    </citation>
    <scope>NUCLEOTIDE SEQUENCE</scope>
    <source>
        <strain evidence="1">MF-1</strain>
    </source>
</reference>
<evidence type="ECO:0000313" key="2">
    <source>
        <dbReference type="Proteomes" id="UP000765509"/>
    </source>
</evidence>
<protein>
    <submittedName>
        <fullName evidence="1">Uncharacterized protein</fullName>
    </submittedName>
</protein>
<dbReference type="Gene3D" id="3.30.230.70">
    <property type="entry name" value="GHMP Kinase, N-terminal domain"/>
    <property type="match status" value="1"/>
</dbReference>
<dbReference type="Proteomes" id="UP000765509">
    <property type="component" value="Unassembled WGS sequence"/>
</dbReference>
<sequence>MGWSSTFLSLISDGRSAFKFWPISITTGGSAHSHGSARYRIKTTSDGVVTDVLIGCKLDVEERTFDTRASVLECSVDFSLKISFSHSSQSLLLMACW</sequence>
<name>A0A9Q3BST5_9BASI</name>
<comment type="caution">
    <text evidence="1">The sequence shown here is derived from an EMBL/GenBank/DDBJ whole genome shotgun (WGS) entry which is preliminary data.</text>
</comment>
<keyword evidence="2" id="KW-1185">Reference proteome</keyword>
<organism evidence="1 2">
    <name type="scientific">Austropuccinia psidii MF-1</name>
    <dbReference type="NCBI Taxonomy" id="1389203"/>
    <lineage>
        <taxon>Eukaryota</taxon>
        <taxon>Fungi</taxon>
        <taxon>Dikarya</taxon>
        <taxon>Basidiomycota</taxon>
        <taxon>Pucciniomycotina</taxon>
        <taxon>Pucciniomycetes</taxon>
        <taxon>Pucciniales</taxon>
        <taxon>Sphaerophragmiaceae</taxon>
        <taxon>Austropuccinia</taxon>
    </lineage>
</organism>
<proteinExistence type="predicted"/>
<dbReference type="EMBL" id="AVOT02002505">
    <property type="protein sequence ID" value="MBW0470628.1"/>
    <property type="molecule type" value="Genomic_DNA"/>
</dbReference>
<dbReference type="OrthoDB" id="272245at2759"/>
<accession>A0A9Q3BST5</accession>
<dbReference type="InterPro" id="IPR027408">
    <property type="entry name" value="PNPase/RNase_PH_dom_sf"/>
</dbReference>